<keyword evidence="6" id="KW-0249">Electron transport</keyword>
<dbReference type="Proteomes" id="UP000006727">
    <property type="component" value="Chromosome 13"/>
</dbReference>
<keyword evidence="8" id="KW-0793">Thylakoid</keyword>
<dbReference type="EnsemblPlants" id="Pp3c13_8590V3.3">
    <property type="protein sequence ID" value="Pp3c13_8590V3.3"/>
    <property type="gene ID" value="Pp3c13_8590"/>
</dbReference>
<dbReference type="KEGG" id="ppp:112290430"/>
<evidence type="ECO:0000256" key="2">
    <source>
        <dbReference type="ARBA" id="ARBA00009650"/>
    </source>
</evidence>
<dbReference type="Gene3D" id="1.10.760.10">
    <property type="entry name" value="Cytochrome c-like domain"/>
    <property type="match status" value="1"/>
</dbReference>
<evidence type="ECO:0000256" key="1">
    <source>
        <dbReference type="ARBA" id="ARBA00002347"/>
    </source>
</evidence>
<evidence type="ECO:0000256" key="10">
    <source>
        <dbReference type="ARBA" id="ARBA00031247"/>
    </source>
</evidence>
<evidence type="ECO:0000256" key="11">
    <source>
        <dbReference type="ARBA" id="ARBA00033211"/>
    </source>
</evidence>
<proteinExistence type="inferred from homology"/>
<evidence type="ECO:0000256" key="9">
    <source>
        <dbReference type="ARBA" id="ARBA00030448"/>
    </source>
</evidence>
<evidence type="ECO:0000256" key="7">
    <source>
        <dbReference type="ARBA" id="ARBA00023004"/>
    </source>
</evidence>
<dbReference type="Gramene" id="Pp3c13_8590V3.3">
    <property type="protein sequence ID" value="Pp3c13_8590V3.3"/>
    <property type="gene ID" value="Pp3c13_8590"/>
</dbReference>
<evidence type="ECO:0000256" key="4">
    <source>
        <dbReference type="ARBA" id="ARBA00022617"/>
    </source>
</evidence>
<accession>A0A7I4AUL3</accession>
<protein>
    <recommendedName>
        <fullName evidence="11">Cytochrome c-553</fullName>
    </recommendedName>
    <alternativeName>
        <fullName evidence="10">Cytochrome c553</fullName>
    </alternativeName>
    <alternativeName>
        <fullName evidence="9">Soluble cytochrome f</fullName>
    </alternativeName>
</protein>
<reference evidence="14 15" key="1">
    <citation type="journal article" date="2008" name="Science">
        <title>The Physcomitrella genome reveals evolutionary insights into the conquest of land by plants.</title>
        <authorList>
            <person name="Rensing S."/>
            <person name="Lang D."/>
            <person name="Zimmer A."/>
            <person name="Terry A."/>
            <person name="Salamov A."/>
            <person name="Shapiro H."/>
            <person name="Nishiyama T."/>
            <person name="Perroud P.-F."/>
            <person name="Lindquist E."/>
            <person name="Kamisugi Y."/>
            <person name="Tanahashi T."/>
            <person name="Sakakibara K."/>
            <person name="Fujita T."/>
            <person name="Oishi K."/>
            <person name="Shin-I T."/>
            <person name="Kuroki Y."/>
            <person name="Toyoda A."/>
            <person name="Suzuki Y."/>
            <person name="Hashimoto A."/>
            <person name="Yamaguchi K."/>
            <person name="Sugano A."/>
            <person name="Kohara Y."/>
            <person name="Fujiyama A."/>
            <person name="Anterola A."/>
            <person name="Aoki S."/>
            <person name="Ashton N."/>
            <person name="Barbazuk W.B."/>
            <person name="Barker E."/>
            <person name="Bennetzen J."/>
            <person name="Bezanilla M."/>
            <person name="Blankenship R."/>
            <person name="Cho S.H."/>
            <person name="Dutcher S."/>
            <person name="Estelle M."/>
            <person name="Fawcett J.A."/>
            <person name="Gundlach H."/>
            <person name="Hanada K."/>
            <person name="Heyl A."/>
            <person name="Hicks K.A."/>
            <person name="Hugh J."/>
            <person name="Lohr M."/>
            <person name="Mayer K."/>
            <person name="Melkozernov A."/>
            <person name="Murata T."/>
            <person name="Nelson D."/>
            <person name="Pils B."/>
            <person name="Prigge M."/>
            <person name="Reiss B."/>
            <person name="Renner T."/>
            <person name="Rombauts S."/>
            <person name="Rushton P."/>
            <person name="Sanderfoot A."/>
            <person name="Schween G."/>
            <person name="Shiu S.-H."/>
            <person name="Stueber K."/>
            <person name="Theodoulou F.L."/>
            <person name="Tu H."/>
            <person name="Van de Peer Y."/>
            <person name="Verrier P.J."/>
            <person name="Waters E."/>
            <person name="Wood A."/>
            <person name="Yang L."/>
            <person name="Cove D."/>
            <person name="Cuming A."/>
            <person name="Hasebe M."/>
            <person name="Lucas S."/>
            <person name="Mishler D.B."/>
            <person name="Reski R."/>
            <person name="Grigoriev I."/>
            <person name="Quatrano R.S."/>
            <person name="Boore J.L."/>
        </authorList>
    </citation>
    <scope>NUCLEOTIDE SEQUENCE [LARGE SCALE GENOMIC DNA]</scope>
    <source>
        <strain evidence="14 15">cv. Gransden 2004</strain>
    </source>
</reference>
<keyword evidence="5 12" id="KW-0479">Metal-binding</keyword>
<evidence type="ECO:0000256" key="6">
    <source>
        <dbReference type="ARBA" id="ARBA00022982"/>
    </source>
</evidence>
<dbReference type="Pfam" id="PF13442">
    <property type="entry name" value="Cytochrome_CBB3"/>
    <property type="match status" value="1"/>
</dbReference>
<evidence type="ECO:0000259" key="13">
    <source>
        <dbReference type="PROSITE" id="PS51007"/>
    </source>
</evidence>
<evidence type="ECO:0000313" key="14">
    <source>
        <dbReference type="EnsemblPlants" id="Pp3c13_8590V3.2"/>
    </source>
</evidence>
<evidence type="ECO:0000256" key="3">
    <source>
        <dbReference type="ARBA" id="ARBA00022448"/>
    </source>
</evidence>
<reference evidence="14" key="3">
    <citation type="submission" date="2020-12" db="UniProtKB">
        <authorList>
            <consortium name="EnsemblPlants"/>
        </authorList>
    </citation>
    <scope>IDENTIFICATION</scope>
</reference>
<keyword evidence="3" id="KW-0813">Transport</keyword>
<dbReference type="InterPro" id="IPR009056">
    <property type="entry name" value="Cyt_c-like_dom"/>
</dbReference>
<dbReference type="PROSITE" id="PS51007">
    <property type="entry name" value="CYTC"/>
    <property type="match status" value="1"/>
</dbReference>
<feature type="domain" description="Cytochrome c" evidence="13">
    <location>
        <begin position="105"/>
        <end position="197"/>
    </location>
</feature>
<organism evidence="14 15">
    <name type="scientific">Physcomitrium patens</name>
    <name type="common">Spreading-leaved earth moss</name>
    <name type="synonym">Physcomitrella patens</name>
    <dbReference type="NCBI Taxonomy" id="3218"/>
    <lineage>
        <taxon>Eukaryota</taxon>
        <taxon>Viridiplantae</taxon>
        <taxon>Streptophyta</taxon>
        <taxon>Embryophyta</taxon>
        <taxon>Bryophyta</taxon>
        <taxon>Bryophytina</taxon>
        <taxon>Bryopsida</taxon>
        <taxon>Funariidae</taxon>
        <taxon>Funariales</taxon>
        <taxon>Funariaceae</taxon>
        <taxon>Physcomitrium</taxon>
    </lineage>
</organism>
<dbReference type="EnsemblPlants" id="Pp3c13_8590V3.2">
    <property type="protein sequence ID" value="Pp3c13_8590V3.2"/>
    <property type="gene ID" value="Pp3c13_8590"/>
</dbReference>
<keyword evidence="7 12" id="KW-0408">Iron</keyword>
<keyword evidence="15" id="KW-1185">Reference proteome</keyword>
<comment type="similarity">
    <text evidence="2">Belongs to the cytochrome c family. PetJ subfamily.</text>
</comment>
<dbReference type="GeneID" id="112290430"/>
<reference evidence="14 15" key="2">
    <citation type="journal article" date="2018" name="Plant J.">
        <title>The Physcomitrella patens chromosome-scale assembly reveals moss genome structure and evolution.</title>
        <authorList>
            <person name="Lang D."/>
            <person name="Ullrich K.K."/>
            <person name="Murat F."/>
            <person name="Fuchs J."/>
            <person name="Jenkins J."/>
            <person name="Haas F.B."/>
            <person name="Piednoel M."/>
            <person name="Gundlach H."/>
            <person name="Van Bel M."/>
            <person name="Meyberg R."/>
            <person name="Vives C."/>
            <person name="Morata J."/>
            <person name="Symeonidi A."/>
            <person name="Hiss M."/>
            <person name="Muchero W."/>
            <person name="Kamisugi Y."/>
            <person name="Saleh O."/>
            <person name="Blanc G."/>
            <person name="Decker E.L."/>
            <person name="van Gessel N."/>
            <person name="Grimwood J."/>
            <person name="Hayes R.D."/>
            <person name="Graham S.W."/>
            <person name="Gunter L.E."/>
            <person name="McDaniel S.F."/>
            <person name="Hoernstein S.N.W."/>
            <person name="Larsson A."/>
            <person name="Li F.W."/>
            <person name="Perroud P.F."/>
            <person name="Phillips J."/>
            <person name="Ranjan P."/>
            <person name="Rokshar D.S."/>
            <person name="Rothfels C.J."/>
            <person name="Schneider L."/>
            <person name="Shu S."/>
            <person name="Stevenson D.W."/>
            <person name="Thummler F."/>
            <person name="Tillich M."/>
            <person name="Villarreal Aguilar J.C."/>
            <person name="Widiez T."/>
            <person name="Wong G.K."/>
            <person name="Wymore A."/>
            <person name="Zhang Y."/>
            <person name="Zimmer A.D."/>
            <person name="Quatrano R.S."/>
            <person name="Mayer K.F.X."/>
            <person name="Goodstein D."/>
            <person name="Casacuberta J.M."/>
            <person name="Vandepoele K."/>
            <person name="Reski R."/>
            <person name="Cuming A.C."/>
            <person name="Tuskan G.A."/>
            <person name="Maumus F."/>
            <person name="Salse J."/>
            <person name="Schmutz J."/>
            <person name="Rensing S.A."/>
        </authorList>
    </citation>
    <scope>NUCLEOTIDE SEQUENCE [LARGE SCALE GENOMIC DNA]</scope>
    <source>
        <strain evidence="14 15">cv. Gransden 2004</strain>
    </source>
</reference>
<dbReference type="InterPro" id="IPR036909">
    <property type="entry name" value="Cyt_c-like_dom_sf"/>
</dbReference>
<dbReference type="SUPFAM" id="SSF46626">
    <property type="entry name" value="Cytochrome c"/>
    <property type="match status" value="1"/>
</dbReference>
<comment type="function">
    <text evidence="1">Functions as an electron carrier between membrane-bound cytochrome b6-f and photosystem I in oxygenic photosynthesis.</text>
</comment>
<keyword evidence="4 12" id="KW-0349">Heme</keyword>
<dbReference type="FunFam" id="1.10.760.10:FF:000021">
    <property type="entry name" value="Cytochrome c6, chloroplastic"/>
    <property type="match status" value="1"/>
</dbReference>
<gene>
    <name evidence="14" type="primary">LOC112290430</name>
</gene>
<dbReference type="EnsemblPlants" id="Pp3c13_8590V3.7">
    <property type="protein sequence ID" value="Pp3c13_8590V3.7"/>
    <property type="gene ID" value="Pp3c13_8590"/>
</dbReference>
<dbReference type="Gramene" id="Pp3c13_8590V3.2">
    <property type="protein sequence ID" value="Pp3c13_8590V3.2"/>
    <property type="gene ID" value="Pp3c13_8590"/>
</dbReference>
<dbReference type="InterPro" id="IPR023655">
    <property type="entry name" value="Cyt_C6"/>
</dbReference>
<dbReference type="EMBL" id="ABEU02000013">
    <property type="status" value="NOT_ANNOTATED_CDS"/>
    <property type="molecule type" value="Genomic_DNA"/>
</dbReference>
<dbReference type="GO" id="GO:0009055">
    <property type="term" value="F:electron transfer activity"/>
    <property type="evidence" value="ECO:0007669"/>
    <property type="project" value="InterPro"/>
</dbReference>
<dbReference type="OrthoDB" id="1930491at2759"/>
<sequence>MAMAMAPSRLLPVDWASSSVQGLTLPVASLHNARFKGASIRRHNSASVGVRAMSSNQWMAGLTSSDNETSREPFSVLASMLVVGACTAVFGCCTPYLAAAHAAEGVTEEPSILFQRTCAGCHAGGGNILQPNSTLFAKDLDRNGMANVENIFQITYSGKGRMPGYGEKCAPRGQCTFGPRLSDSDIRALAEFVRLQADQGWTK</sequence>
<evidence type="ECO:0000256" key="5">
    <source>
        <dbReference type="ARBA" id="ARBA00022723"/>
    </source>
</evidence>
<dbReference type="AlphaFoldDB" id="A0A7I4AUL3"/>
<dbReference type="PANTHER" id="PTHR34688:SF2">
    <property type="entry name" value="CYTOCHROME C6, CHLOROPLASTIC"/>
    <property type="match status" value="1"/>
</dbReference>
<evidence type="ECO:0000256" key="8">
    <source>
        <dbReference type="ARBA" id="ARBA00023078"/>
    </source>
</evidence>
<dbReference type="RefSeq" id="XP_024392410.1">
    <property type="nucleotide sequence ID" value="XM_024536642.2"/>
</dbReference>
<dbReference type="Gramene" id="Pp3c13_8590V3.7">
    <property type="protein sequence ID" value="Pp3c13_8590V3.7"/>
    <property type="gene ID" value="Pp3c13_8590"/>
</dbReference>
<dbReference type="GO" id="GO:0005506">
    <property type="term" value="F:iron ion binding"/>
    <property type="evidence" value="ECO:0007669"/>
    <property type="project" value="InterPro"/>
</dbReference>
<name>A0A7I4AUL3_PHYPA</name>
<dbReference type="PANTHER" id="PTHR34688">
    <property type="entry name" value="CYTOCHROME C6, CHLOROPLASTIC"/>
    <property type="match status" value="1"/>
</dbReference>
<dbReference type="GO" id="GO:0020037">
    <property type="term" value="F:heme binding"/>
    <property type="evidence" value="ECO:0007669"/>
    <property type="project" value="InterPro"/>
</dbReference>
<evidence type="ECO:0000256" key="12">
    <source>
        <dbReference type="PROSITE-ProRule" id="PRU00433"/>
    </source>
</evidence>
<evidence type="ECO:0000313" key="15">
    <source>
        <dbReference type="Proteomes" id="UP000006727"/>
    </source>
</evidence>